<dbReference type="AlphaFoldDB" id="A0AAV4SAD2"/>
<name>A0AAV4SAD2_CAEEX</name>
<protein>
    <submittedName>
        <fullName evidence="1">Uncharacterized protein</fullName>
    </submittedName>
</protein>
<accession>A0AAV4SAD2</accession>
<evidence type="ECO:0000313" key="2">
    <source>
        <dbReference type="Proteomes" id="UP001054945"/>
    </source>
</evidence>
<dbReference type="Proteomes" id="UP001054945">
    <property type="component" value="Unassembled WGS sequence"/>
</dbReference>
<gene>
    <name evidence="1" type="ORF">CEXT_752371</name>
</gene>
<dbReference type="EMBL" id="BPLR01009296">
    <property type="protein sequence ID" value="GIY30934.1"/>
    <property type="molecule type" value="Genomic_DNA"/>
</dbReference>
<organism evidence="1 2">
    <name type="scientific">Caerostris extrusa</name>
    <name type="common">Bark spider</name>
    <name type="synonym">Caerostris bankana</name>
    <dbReference type="NCBI Taxonomy" id="172846"/>
    <lineage>
        <taxon>Eukaryota</taxon>
        <taxon>Metazoa</taxon>
        <taxon>Ecdysozoa</taxon>
        <taxon>Arthropoda</taxon>
        <taxon>Chelicerata</taxon>
        <taxon>Arachnida</taxon>
        <taxon>Araneae</taxon>
        <taxon>Araneomorphae</taxon>
        <taxon>Entelegynae</taxon>
        <taxon>Araneoidea</taxon>
        <taxon>Araneidae</taxon>
        <taxon>Caerostris</taxon>
    </lineage>
</organism>
<proteinExistence type="predicted"/>
<reference evidence="1 2" key="1">
    <citation type="submission" date="2021-06" db="EMBL/GenBank/DDBJ databases">
        <title>Caerostris extrusa draft genome.</title>
        <authorList>
            <person name="Kono N."/>
            <person name="Arakawa K."/>
        </authorList>
    </citation>
    <scope>NUCLEOTIDE SEQUENCE [LARGE SCALE GENOMIC DNA]</scope>
</reference>
<evidence type="ECO:0000313" key="1">
    <source>
        <dbReference type="EMBL" id="GIY30934.1"/>
    </source>
</evidence>
<keyword evidence="2" id="KW-1185">Reference proteome</keyword>
<sequence>MNWNSLQSASWRQMVWMDESHTINDALASRYSTYKNLNLRRVLPRLKKEKKGCRRSTRESGISTLREHRRVILPSS</sequence>
<comment type="caution">
    <text evidence="1">The sequence shown here is derived from an EMBL/GenBank/DDBJ whole genome shotgun (WGS) entry which is preliminary data.</text>
</comment>